<keyword evidence="2" id="KW-1185">Reference proteome</keyword>
<gene>
    <name evidence="1" type="ORF">NPIL_117381</name>
</gene>
<comment type="caution">
    <text evidence="1">The sequence shown here is derived from an EMBL/GenBank/DDBJ whole genome shotgun (WGS) entry which is preliminary data.</text>
</comment>
<dbReference type="Proteomes" id="UP000887013">
    <property type="component" value="Unassembled WGS sequence"/>
</dbReference>
<feature type="non-terminal residue" evidence="1">
    <location>
        <position position="1"/>
    </location>
</feature>
<evidence type="ECO:0000313" key="1">
    <source>
        <dbReference type="EMBL" id="GFT45279.1"/>
    </source>
</evidence>
<dbReference type="AlphaFoldDB" id="A0A8X6P2R6"/>
<proteinExistence type="predicted"/>
<organism evidence="1 2">
    <name type="scientific">Nephila pilipes</name>
    <name type="common">Giant wood spider</name>
    <name type="synonym">Nephila maculata</name>
    <dbReference type="NCBI Taxonomy" id="299642"/>
    <lineage>
        <taxon>Eukaryota</taxon>
        <taxon>Metazoa</taxon>
        <taxon>Ecdysozoa</taxon>
        <taxon>Arthropoda</taxon>
        <taxon>Chelicerata</taxon>
        <taxon>Arachnida</taxon>
        <taxon>Araneae</taxon>
        <taxon>Araneomorphae</taxon>
        <taxon>Entelegynae</taxon>
        <taxon>Araneoidea</taxon>
        <taxon>Nephilidae</taxon>
        <taxon>Nephila</taxon>
    </lineage>
</organism>
<evidence type="ECO:0000313" key="2">
    <source>
        <dbReference type="Proteomes" id="UP000887013"/>
    </source>
</evidence>
<accession>A0A8X6P2R6</accession>
<dbReference type="EMBL" id="BMAW01064459">
    <property type="protein sequence ID" value="GFT45279.1"/>
    <property type="molecule type" value="Genomic_DNA"/>
</dbReference>
<name>A0A8X6P2R6_NEPPI</name>
<protein>
    <submittedName>
        <fullName evidence="1">Uncharacterized protein</fullName>
    </submittedName>
</protein>
<reference evidence="1" key="1">
    <citation type="submission" date="2020-08" db="EMBL/GenBank/DDBJ databases">
        <title>Multicomponent nature underlies the extraordinary mechanical properties of spider dragline silk.</title>
        <authorList>
            <person name="Kono N."/>
            <person name="Nakamura H."/>
            <person name="Mori M."/>
            <person name="Yoshida Y."/>
            <person name="Ohtoshi R."/>
            <person name="Malay A.D."/>
            <person name="Moran D.A.P."/>
            <person name="Tomita M."/>
            <person name="Numata K."/>
            <person name="Arakawa K."/>
        </authorList>
    </citation>
    <scope>NUCLEOTIDE SEQUENCE</scope>
</reference>
<sequence length="61" mass="6319">CALRALPSKAASVRAARLAAATCAKAKMGQAGHGNAARSRHLPASFFTKLAKENAILHFST</sequence>